<reference evidence="1 2" key="1">
    <citation type="submission" date="2024-09" db="EMBL/GenBank/DDBJ databases">
        <authorList>
            <person name="Sun Q."/>
            <person name="Mori K."/>
        </authorList>
    </citation>
    <scope>NUCLEOTIDE SEQUENCE [LARGE SCALE GENOMIC DNA]</scope>
    <source>
        <strain evidence="1 2">CECT 8365</strain>
    </source>
</reference>
<name>A0ABV5HF71_9FLAO</name>
<dbReference type="NCBIfam" id="NF033708">
    <property type="entry name" value="T9SS_Cterm_ChiA"/>
    <property type="match status" value="1"/>
</dbReference>
<gene>
    <name evidence="1" type="ORF">ACFFVK_18295</name>
</gene>
<evidence type="ECO:0000313" key="2">
    <source>
        <dbReference type="Proteomes" id="UP001589562"/>
    </source>
</evidence>
<comment type="caution">
    <text evidence="1">The sequence shown here is derived from an EMBL/GenBank/DDBJ whole genome shotgun (WGS) entry which is preliminary data.</text>
</comment>
<protein>
    <submittedName>
        <fullName evidence="1">T9SS sorting signal type C domain-containing protein</fullName>
    </submittedName>
</protein>
<keyword evidence="2" id="KW-1185">Reference proteome</keyword>
<proteinExistence type="predicted"/>
<dbReference type="Proteomes" id="UP001589562">
    <property type="component" value="Unassembled WGS sequence"/>
</dbReference>
<dbReference type="EMBL" id="JBHMFE010000044">
    <property type="protein sequence ID" value="MFB9110538.1"/>
    <property type="molecule type" value="Genomic_DNA"/>
</dbReference>
<accession>A0ABV5HF71</accession>
<feature type="non-terminal residue" evidence="1">
    <location>
        <position position="1"/>
    </location>
</feature>
<dbReference type="RefSeq" id="WP_379681120.1">
    <property type="nucleotide sequence ID" value="NZ_JBHMFE010000044.1"/>
</dbReference>
<evidence type="ECO:0000313" key="1">
    <source>
        <dbReference type="EMBL" id="MFB9110538.1"/>
    </source>
</evidence>
<organism evidence="1 2">
    <name type="scientific">Flavobacterium gyeonganense</name>
    <dbReference type="NCBI Taxonomy" id="1310418"/>
    <lineage>
        <taxon>Bacteria</taxon>
        <taxon>Pseudomonadati</taxon>
        <taxon>Bacteroidota</taxon>
        <taxon>Flavobacteriia</taxon>
        <taxon>Flavobacteriales</taxon>
        <taxon>Flavobacteriaceae</taxon>
        <taxon>Flavobacterium</taxon>
    </lineage>
</organism>
<sequence>DFETVDDAVWVVAQNKTITVNSTTENIDKVFIYDVSGKELYSKDKVSNLEFVLQNQPFAQQVLLVKVVLENGYQTTKKVIFK</sequence>